<reference evidence="2" key="1">
    <citation type="submission" date="2016-04" db="EMBL/GenBank/DDBJ databases">
        <title>Comparative genomics of biotechnologically important yeasts.</title>
        <authorList>
            <consortium name="DOE Joint Genome Institute"/>
            <person name="Riley R."/>
            <person name="Haridas S."/>
            <person name="Wolfe K.H."/>
            <person name="Lopes M.R."/>
            <person name="Hittinger C.T."/>
            <person name="Goker M."/>
            <person name="Salamov A."/>
            <person name="Wisecaver J."/>
            <person name="Long T.M."/>
            <person name="Aerts A.L."/>
            <person name="Barry K."/>
            <person name="Choi C."/>
            <person name="Clum A."/>
            <person name="Coughlan A.Y."/>
            <person name="Deshpande S."/>
            <person name="Douglass A.P."/>
            <person name="Hanson S.J."/>
            <person name="Klenk H.-P."/>
            <person name="Labutti K."/>
            <person name="Lapidus A."/>
            <person name="Lindquist E."/>
            <person name="Lipzen A."/>
            <person name="Meier-Kolthoff J.P."/>
            <person name="Ohm R.A."/>
            <person name="Otillar R.P."/>
            <person name="Pangilinan J."/>
            <person name="Peng Y."/>
            <person name="Rokas A."/>
            <person name="Rosa C.A."/>
            <person name="Scheuner C."/>
            <person name="Sibirny A.A."/>
            <person name="Slot J.C."/>
            <person name="Stielow J.B."/>
            <person name="Sun H."/>
            <person name="Kurtzman C.P."/>
            <person name="Blackwell M."/>
            <person name="Grigoriev I.V."/>
            <person name="Jeffries T.W."/>
        </authorList>
    </citation>
    <scope>NUCLEOTIDE SEQUENCE [LARGE SCALE GENOMIC DNA]</scope>
    <source>
        <strain evidence="2">NRRL YB-2248</strain>
    </source>
</reference>
<proteinExistence type="predicted"/>
<evidence type="ECO:0008006" key="3">
    <source>
        <dbReference type="Google" id="ProtNLM"/>
    </source>
</evidence>
<dbReference type="PANTHER" id="PTHR34561:SF1">
    <property type="entry name" value="NADH DEHYDROGENASE [UBIQUINONE] 1 ALPHA SUBCOMPLEX ASSEMBLY FACTOR 8"/>
    <property type="match status" value="1"/>
</dbReference>
<accession>A0A1E4SXJ9</accession>
<protein>
    <recommendedName>
        <fullName evidence="3">IMS import disulfide relay-system CHCH-CHCH-like Cx9C domain-containing protein</fullName>
    </recommendedName>
</protein>
<dbReference type="Proteomes" id="UP000094801">
    <property type="component" value="Unassembled WGS sequence"/>
</dbReference>
<sequence>MPATSLHAKKPTRQVTKLMNATMQCSQQSVLYGQCVLKNYENISKDACMAEFMNYKQCVQKHLGKRW</sequence>
<dbReference type="GO" id="GO:0032981">
    <property type="term" value="P:mitochondrial respiratory chain complex I assembly"/>
    <property type="evidence" value="ECO:0007669"/>
    <property type="project" value="InterPro"/>
</dbReference>
<organism evidence="1 2">
    <name type="scientific">[Candida] arabinofermentans NRRL YB-2248</name>
    <dbReference type="NCBI Taxonomy" id="983967"/>
    <lineage>
        <taxon>Eukaryota</taxon>
        <taxon>Fungi</taxon>
        <taxon>Dikarya</taxon>
        <taxon>Ascomycota</taxon>
        <taxon>Saccharomycotina</taxon>
        <taxon>Pichiomycetes</taxon>
        <taxon>Pichiales</taxon>
        <taxon>Pichiaceae</taxon>
        <taxon>Ogataea</taxon>
        <taxon>Ogataea/Candida clade</taxon>
    </lineage>
</organism>
<dbReference type="AlphaFoldDB" id="A0A1E4SXJ9"/>
<dbReference type="PANTHER" id="PTHR34561">
    <property type="entry name" value="NADH DEHYDROGENASE [UBIQUINONE] 1 ALPHA SUBCOMPLEX ASSEMBLY FACTOR 8"/>
    <property type="match status" value="1"/>
</dbReference>
<name>A0A1E4SXJ9_9ASCO</name>
<dbReference type="GO" id="GO:0005739">
    <property type="term" value="C:mitochondrion"/>
    <property type="evidence" value="ECO:0007669"/>
    <property type="project" value="InterPro"/>
</dbReference>
<dbReference type="PROSITE" id="PS51808">
    <property type="entry name" value="CHCH"/>
    <property type="match status" value="1"/>
</dbReference>
<dbReference type="InterPro" id="IPR034595">
    <property type="entry name" value="NDUFAF8"/>
</dbReference>
<dbReference type="OrthoDB" id="3821113at2759"/>
<dbReference type="EMBL" id="KV453858">
    <property type="protein sequence ID" value="ODV84226.1"/>
    <property type="molecule type" value="Genomic_DNA"/>
</dbReference>
<gene>
    <name evidence="1" type="ORF">CANARDRAFT_29382</name>
</gene>
<evidence type="ECO:0000313" key="2">
    <source>
        <dbReference type="Proteomes" id="UP000094801"/>
    </source>
</evidence>
<keyword evidence="2" id="KW-1185">Reference proteome</keyword>
<evidence type="ECO:0000313" key="1">
    <source>
        <dbReference type="EMBL" id="ODV84226.1"/>
    </source>
</evidence>